<evidence type="ECO:0000256" key="1">
    <source>
        <dbReference type="SAM" id="SignalP"/>
    </source>
</evidence>
<feature type="chain" id="PRO_5037075657" evidence="1">
    <location>
        <begin position="20"/>
        <end position="267"/>
    </location>
</feature>
<sequence length="267" mass="30213">MKKLLFGLMLFLVYGCSSSETEEPYQIEFMNTSSLGLLYNHVPVKLYAMSSDERLDKVEFYFDDELIGVKISAPYEVEYVPIDVPPGEHGISIIAYFDNEPLEMYYGAVSLQLRLGDKYQGGVIFKLDDDGEHGLIASEEDCVNGGDKKFGFSGYGKLYGATSATDGLVNTEAIVKEANYSWVAAAACYNYEHGGYDDWYLPSKSELELLSDNFKIVGGFEFTDEYSRGYWSSTEIDETTAYLVRIEAMTGKYYKDRVYQVRAIRKF</sequence>
<dbReference type="PROSITE" id="PS51257">
    <property type="entry name" value="PROKAR_LIPOPROTEIN"/>
    <property type="match status" value="1"/>
</dbReference>
<dbReference type="EMBL" id="JAGTAR010000009">
    <property type="protein sequence ID" value="MBR8535450.1"/>
    <property type="molecule type" value="Genomic_DNA"/>
</dbReference>
<comment type="caution">
    <text evidence="2">The sequence shown here is derived from an EMBL/GenBank/DDBJ whole genome shotgun (WGS) entry which is preliminary data.</text>
</comment>
<feature type="signal peptide" evidence="1">
    <location>
        <begin position="1"/>
        <end position="19"/>
    </location>
</feature>
<accession>A0A941F4B7</accession>
<dbReference type="RefSeq" id="WP_212189356.1">
    <property type="nucleotide sequence ID" value="NZ_JAGTAR010000009.1"/>
</dbReference>
<dbReference type="Proteomes" id="UP000679220">
    <property type="component" value="Unassembled WGS sequence"/>
</dbReference>
<proteinExistence type="predicted"/>
<protein>
    <submittedName>
        <fullName evidence="2">DUF1566 domain-containing protein</fullName>
    </submittedName>
</protein>
<evidence type="ECO:0000313" key="2">
    <source>
        <dbReference type="EMBL" id="MBR8535450.1"/>
    </source>
</evidence>
<dbReference type="AlphaFoldDB" id="A0A941F4B7"/>
<reference evidence="2" key="2">
    <citation type="submission" date="2021-04" db="EMBL/GenBank/DDBJ databases">
        <authorList>
            <person name="Zhang T."/>
            <person name="Zhang Y."/>
            <person name="Lu D."/>
            <person name="Zuo D."/>
            <person name="Du Z."/>
        </authorList>
    </citation>
    <scope>NUCLEOTIDE SEQUENCE</scope>
    <source>
        <strain evidence="2">JR1</strain>
    </source>
</reference>
<evidence type="ECO:0000313" key="3">
    <source>
        <dbReference type="Proteomes" id="UP000679220"/>
    </source>
</evidence>
<gene>
    <name evidence="2" type="ORF">KDU71_07755</name>
</gene>
<name>A0A941F4B7_9BACT</name>
<keyword evidence="3" id="KW-1185">Reference proteome</keyword>
<keyword evidence="1" id="KW-0732">Signal</keyword>
<organism evidence="2 3">
    <name type="scientific">Carboxylicivirga sediminis</name>
    <dbReference type="NCBI Taxonomy" id="2006564"/>
    <lineage>
        <taxon>Bacteria</taxon>
        <taxon>Pseudomonadati</taxon>
        <taxon>Bacteroidota</taxon>
        <taxon>Bacteroidia</taxon>
        <taxon>Marinilabiliales</taxon>
        <taxon>Marinilabiliaceae</taxon>
        <taxon>Carboxylicivirga</taxon>
    </lineage>
</organism>
<reference evidence="2" key="1">
    <citation type="journal article" date="2018" name="Int. J. Syst. Evol. Microbiol.">
        <title>Carboxylicivirga sediminis sp. nov., isolated from coastal sediment.</title>
        <authorList>
            <person name="Wang F.Q."/>
            <person name="Ren L.H."/>
            <person name="Zou R.J."/>
            <person name="Sun Y.Z."/>
            <person name="Liu X.J."/>
            <person name="Jiang F."/>
            <person name="Liu L.J."/>
        </authorList>
    </citation>
    <scope>NUCLEOTIDE SEQUENCE</scope>
    <source>
        <strain evidence="2">JR1</strain>
    </source>
</reference>
<dbReference type="Gene3D" id="2.60.40.10">
    <property type="entry name" value="Immunoglobulins"/>
    <property type="match status" value="1"/>
</dbReference>
<dbReference type="InterPro" id="IPR013783">
    <property type="entry name" value="Ig-like_fold"/>
</dbReference>